<dbReference type="GO" id="GO:0000976">
    <property type="term" value="F:transcription cis-regulatory region binding"/>
    <property type="evidence" value="ECO:0007669"/>
    <property type="project" value="TreeGrafter"/>
</dbReference>
<dbReference type="PANTHER" id="PTHR10649:SF3">
    <property type="entry name" value="ARYL HYDROCARBON RECEPTOR REPRESSOR"/>
    <property type="match status" value="1"/>
</dbReference>
<evidence type="ECO:0000256" key="5">
    <source>
        <dbReference type="ARBA" id="ARBA00023242"/>
    </source>
</evidence>
<organism evidence="8 9">
    <name type="scientific">Albula glossodonta</name>
    <name type="common">roundjaw bonefish</name>
    <dbReference type="NCBI Taxonomy" id="121402"/>
    <lineage>
        <taxon>Eukaryota</taxon>
        <taxon>Metazoa</taxon>
        <taxon>Chordata</taxon>
        <taxon>Craniata</taxon>
        <taxon>Vertebrata</taxon>
        <taxon>Euteleostomi</taxon>
        <taxon>Actinopterygii</taxon>
        <taxon>Neopterygii</taxon>
        <taxon>Teleostei</taxon>
        <taxon>Albuliformes</taxon>
        <taxon>Albulidae</taxon>
        <taxon>Albula</taxon>
    </lineage>
</organism>
<protein>
    <recommendedName>
        <fullName evidence="7">PAS domain-containing protein</fullName>
    </recommendedName>
</protein>
<dbReference type="GO" id="GO:0004879">
    <property type="term" value="F:nuclear receptor activity"/>
    <property type="evidence" value="ECO:0007669"/>
    <property type="project" value="TreeGrafter"/>
</dbReference>
<feature type="region of interest" description="Disordered" evidence="6">
    <location>
        <begin position="60"/>
        <end position="105"/>
    </location>
</feature>
<feature type="compositionally biased region" description="Pro residues" evidence="6">
    <location>
        <begin position="60"/>
        <end position="72"/>
    </location>
</feature>
<sequence>MGRGPNLLEVVGPGGSWWFRAGRCWRDSAGIRVTPLTHRVTDLCVFVGLSVSSVWSAPPLRIPPQDSAPPHPQLAEDQEVALQEKPSQKLMGSPENHGDSNHTLPAAFGAPESKLLLESLNGFALVVSTDGMIFYSSSTIVDYLGFHQ</sequence>
<evidence type="ECO:0000313" key="9">
    <source>
        <dbReference type="Proteomes" id="UP000824540"/>
    </source>
</evidence>
<dbReference type="Proteomes" id="UP000824540">
    <property type="component" value="Unassembled WGS sequence"/>
</dbReference>
<dbReference type="AlphaFoldDB" id="A0A8T2PX45"/>
<dbReference type="PROSITE" id="PS50112">
    <property type="entry name" value="PAS"/>
    <property type="match status" value="1"/>
</dbReference>
<keyword evidence="3" id="KW-0238">DNA-binding</keyword>
<dbReference type="OrthoDB" id="7788762at2759"/>
<dbReference type="InterPro" id="IPR000014">
    <property type="entry name" value="PAS"/>
</dbReference>
<keyword evidence="2" id="KW-0805">Transcription regulation</keyword>
<evidence type="ECO:0000256" key="1">
    <source>
        <dbReference type="ARBA" id="ARBA00004123"/>
    </source>
</evidence>
<feature type="domain" description="PAS" evidence="7">
    <location>
        <begin position="116"/>
        <end position="148"/>
    </location>
</feature>
<evidence type="ECO:0000256" key="3">
    <source>
        <dbReference type="ARBA" id="ARBA00023125"/>
    </source>
</evidence>
<evidence type="ECO:0000259" key="7">
    <source>
        <dbReference type="PROSITE" id="PS50112"/>
    </source>
</evidence>
<dbReference type="InterPro" id="IPR039091">
    <property type="entry name" value="AHR/AHRR"/>
</dbReference>
<keyword evidence="9" id="KW-1185">Reference proteome</keyword>
<dbReference type="GO" id="GO:0006805">
    <property type="term" value="P:xenobiotic metabolic process"/>
    <property type="evidence" value="ECO:0007669"/>
    <property type="project" value="InterPro"/>
</dbReference>
<dbReference type="GO" id="GO:0005634">
    <property type="term" value="C:nucleus"/>
    <property type="evidence" value="ECO:0007669"/>
    <property type="project" value="UniProtKB-SubCell"/>
</dbReference>
<evidence type="ECO:0000256" key="4">
    <source>
        <dbReference type="ARBA" id="ARBA00023163"/>
    </source>
</evidence>
<dbReference type="Gene3D" id="3.30.450.20">
    <property type="entry name" value="PAS domain"/>
    <property type="match status" value="1"/>
</dbReference>
<name>A0A8T2PX45_9TELE</name>
<reference evidence="8" key="1">
    <citation type="thesis" date="2021" institute="BYU ScholarsArchive" country="Provo, UT, USA">
        <title>Applications of and Algorithms for Genome Assembly and Genomic Analyses with an Emphasis on Marine Teleosts.</title>
        <authorList>
            <person name="Pickett B.D."/>
        </authorList>
    </citation>
    <scope>NUCLEOTIDE SEQUENCE</scope>
    <source>
        <strain evidence="8">HI-2016</strain>
    </source>
</reference>
<evidence type="ECO:0000256" key="2">
    <source>
        <dbReference type="ARBA" id="ARBA00023015"/>
    </source>
</evidence>
<feature type="non-terminal residue" evidence="8">
    <location>
        <position position="148"/>
    </location>
</feature>
<dbReference type="PANTHER" id="PTHR10649">
    <property type="entry name" value="ARYL HYDROCARBON RECEPTOR"/>
    <property type="match status" value="1"/>
</dbReference>
<accession>A0A8T2PX45</accession>
<keyword evidence="5" id="KW-0539">Nucleus</keyword>
<comment type="subcellular location">
    <subcellularLocation>
        <location evidence="1">Nucleus</location>
    </subcellularLocation>
</comment>
<proteinExistence type="predicted"/>
<keyword evidence="4" id="KW-0804">Transcription</keyword>
<dbReference type="EMBL" id="JAFBMS010000001">
    <property type="protein sequence ID" value="KAG9355969.1"/>
    <property type="molecule type" value="Genomic_DNA"/>
</dbReference>
<gene>
    <name evidence="8" type="ORF">JZ751_000813</name>
</gene>
<evidence type="ECO:0000256" key="6">
    <source>
        <dbReference type="SAM" id="MobiDB-lite"/>
    </source>
</evidence>
<comment type="caution">
    <text evidence="8">The sequence shown here is derived from an EMBL/GenBank/DDBJ whole genome shotgun (WGS) entry which is preliminary data.</text>
</comment>
<dbReference type="GO" id="GO:0034751">
    <property type="term" value="C:aryl hydrocarbon receptor complex"/>
    <property type="evidence" value="ECO:0007669"/>
    <property type="project" value="TreeGrafter"/>
</dbReference>
<evidence type="ECO:0000313" key="8">
    <source>
        <dbReference type="EMBL" id="KAG9355969.1"/>
    </source>
</evidence>